<feature type="compositionally biased region" description="Basic and acidic residues" evidence="1">
    <location>
        <begin position="1"/>
        <end position="19"/>
    </location>
</feature>
<gene>
    <name evidence="2" type="ORF">E2562_021633</name>
</gene>
<keyword evidence="3" id="KW-1185">Reference proteome</keyword>
<dbReference type="EMBL" id="SPHZ02000005">
    <property type="protein sequence ID" value="KAF0917912.1"/>
    <property type="molecule type" value="Genomic_DNA"/>
</dbReference>
<evidence type="ECO:0000313" key="3">
    <source>
        <dbReference type="Proteomes" id="UP000479710"/>
    </source>
</evidence>
<reference evidence="2 3" key="1">
    <citation type="submission" date="2019-11" db="EMBL/GenBank/DDBJ databases">
        <title>Whole genome sequence of Oryza granulata.</title>
        <authorList>
            <person name="Li W."/>
        </authorList>
    </citation>
    <scope>NUCLEOTIDE SEQUENCE [LARGE SCALE GENOMIC DNA]</scope>
    <source>
        <strain evidence="3">cv. Menghai</strain>
        <tissue evidence="2">Leaf</tissue>
    </source>
</reference>
<comment type="caution">
    <text evidence="2">The sequence shown here is derived from an EMBL/GenBank/DDBJ whole genome shotgun (WGS) entry which is preliminary data.</text>
</comment>
<feature type="region of interest" description="Disordered" evidence="1">
    <location>
        <begin position="1"/>
        <end position="64"/>
    </location>
</feature>
<dbReference type="AlphaFoldDB" id="A0A6G1E096"/>
<dbReference type="Proteomes" id="UP000479710">
    <property type="component" value="Unassembled WGS sequence"/>
</dbReference>
<organism evidence="2 3">
    <name type="scientific">Oryza meyeriana var. granulata</name>
    <dbReference type="NCBI Taxonomy" id="110450"/>
    <lineage>
        <taxon>Eukaryota</taxon>
        <taxon>Viridiplantae</taxon>
        <taxon>Streptophyta</taxon>
        <taxon>Embryophyta</taxon>
        <taxon>Tracheophyta</taxon>
        <taxon>Spermatophyta</taxon>
        <taxon>Magnoliopsida</taxon>
        <taxon>Liliopsida</taxon>
        <taxon>Poales</taxon>
        <taxon>Poaceae</taxon>
        <taxon>BOP clade</taxon>
        <taxon>Oryzoideae</taxon>
        <taxon>Oryzeae</taxon>
        <taxon>Oryzinae</taxon>
        <taxon>Oryza</taxon>
        <taxon>Oryza meyeriana</taxon>
    </lineage>
</organism>
<proteinExistence type="predicted"/>
<protein>
    <submittedName>
        <fullName evidence="2">Uncharacterized protein</fullName>
    </submittedName>
</protein>
<accession>A0A6G1E096</accession>
<evidence type="ECO:0000256" key="1">
    <source>
        <dbReference type="SAM" id="MobiDB-lite"/>
    </source>
</evidence>
<evidence type="ECO:0000313" key="2">
    <source>
        <dbReference type="EMBL" id="KAF0917912.1"/>
    </source>
</evidence>
<name>A0A6G1E096_9ORYZ</name>
<sequence length="64" mass="7199">MATHTPELRPARMKTEAEPRAIPTWPRATPGSLCVDRDRRRANNGAPMRIDPTWGPENGNLHRA</sequence>